<gene>
    <name evidence="2" type="ORF">GSY69_11860</name>
</gene>
<name>A0A6N9HA47_9MICO</name>
<dbReference type="RefSeq" id="WP_160954048.1">
    <property type="nucleotide sequence ID" value="NZ_WWEQ01000064.1"/>
</dbReference>
<dbReference type="Proteomes" id="UP000469215">
    <property type="component" value="Unassembled WGS sequence"/>
</dbReference>
<sequence>MSADTAADLHAEIRRLRIRLAGLGPADLDRPAAASGAEPAAAGSGPPAASGEPSNVRAAVRDAAAPAPVPGGSPPTRREAIRAALSELSALRADGRPVPDLGDRVLGDQLVVLLSDCLPAYGATEAECARAVRIAAGLRRALA</sequence>
<proteinExistence type="predicted"/>
<feature type="compositionally biased region" description="Low complexity" evidence="1">
    <location>
        <begin position="31"/>
        <end position="66"/>
    </location>
</feature>
<evidence type="ECO:0000256" key="1">
    <source>
        <dbReference type="SAM" id="MobiDB-lite"/>
    </source>
</evidence>
<reference evidence="2 3" key="1">
    <citation type="submission" date="2020-01" db="EMBL/GenBank/DDBJ databases">
        <authorList>
            <person name="Deng T."/>
        </authorList>
    </citation>
    <scope>NUCLEOTIDE SEQUENCE [LARGE SCALE GENOMIC DNA]</scope>
    <source>
        <strain evidence="2 3">5221</strain>
    </source>
</reference>
<keyword evidence="3" id="KW-1185">Reference proteome</keyword>
<feature type="region of interest" description="Disordered" evidence="1">
    <location>
        <begin position="27"/>
        <end position="79"/>
    </location>
</feature>
<comment type="caution">
    <text evidence="2">The sequence shown here is derived from an EMBL/GenBank/DDBJ whole genome shotgun (WGS) entry which is preliminary data.</text>
</comment>
<evidence type="ECO:0000313" key="2">
    <source>
        <dbReference type="EMBL" id="MYM20636.1"/>
    </source>
</evidence>
<evidence type="ECO:0000313" key="3">
    <source>
        <dbReference type="Proteomes" id="UP000469215"/>
    </source>
</evidence>
<dbReference type="AlphaFoldDB" id="A0A6N9HA47"/>
<accession>A0A6N9HA47</accession>
<protein>
    <submittedName>
        <fullName evidence="2">Uncharacterized protein</fullName>
    </submittedName>
</protein>
<dbReference type="EMBL" id="WWEQ01000064">
    <property type="protein sequence ID" value="MYM20636.1"/>
    <property type="molecule type" value="Genomic_DNA"/>
</dbReference>
<organism evidence="2 3">
    <name type="scientific">Brevibacterium rongguiense</name>
    <dbReference type="NCBI Taxonomy" id="2695267"/>
    <lineage>
        <taxon>Bacteria</taxon>
        <taxon>Bacillati</taxon>
        <taxon>Actinomycetota</taxon>
        <taxon>Actinomycetes</taxon>
        <taxon>Micrococcales</taxon>
        <taxon>Brevibacteriaceae</taxon>
        <taxon>Brevibacterium</taxon>
    </lineage>
</organism>